<reference evidence="3" key="1">
    <citation type="submission" date="2023-07" db="EMBL/GenBank/DDBJ databases">
        <title>A chromosome-level genome assembly of Lolium multiflorum.</title>
        <authorList>
            <person name="Chen Y."/>
            <person name="Copetti D."/>
            <person name="Kolliker R."/>
            <person name="Studer B."/>
        </authorList>
    </citation>
    <scope>NUCLEOTIDE SEQUENCE</scope>
    <source>
        <strain evidence="3">02402/16</strain>
        <tissue evidence="3">Leaf</tissue>
    </source>
</reference>
<proteinExistence type="predicted"/>
<dbReference type="Pfam" id="PF08387">
    <property type="entry name" value="FBD"/>
    <property type="match status" value="1"/>
</dbReference>
<feature type="domain" description="FBD" evidence="2">
    <location>
        <begin position="628"/>
        <end position="662"/>
    </location>
</feature>
<dbReference type="Gene3D" id="3.80.10.10">
    <property type="entry name" value="Ribonuclease Inhibitor"/>
    <property type="match status" value="1"/>
</dbReference>
<protein>
    <recommendedName>
        <fullName evidence="2">FBD domain-containing protein</fullName>
    </recommendedName>
</protein>
<dbReference type="PANTHER" id="PTHR34709:SF21">
    <property type="entry name" value="FBD DOMAIN-CONTAINING PROTEIN"/>
    <property type="match status" value="1"/>
</dbReference>
<keyword evidence="4" id="KW-1185">Reference proteome</keyword>
<dbReference type="InterPro" id="IPR006566">
    <property type="entry name" value="FBD"/>
</dbReference>
<evidence type="ECO:0000313" key="4">
    <source>
        <dbReference type="Proteomes" id="UP001231189"/>
    </source>
</evidence>
<dbReference type="SUPFAM" id="SSF52058">
    <property type="entry name" value="L domain-like"/>
    <property type="match status" value="1"/>
</dbReference>
<dbReference type="SUPFAM" id="SSF81383">
    <property type="entry name" value="F-box domain"/>
    <property type="match status" value="1"/>
</dbReference>
<dbReference type="AlphaFoldDB" id="A0AAD8SPQ5"/>
<dbReference type="PANTHER" id="PTHR34709">
    <property type="entry name" value="OS10G0396666 PROTEIN"/>
    <property type="match status" value="1"/>
</dbReference>
<dbReference type="Proteomes" id="UP001231189">
    <property type="component" value="Unassembled WGS sequence"/>
</dbReference>
<organism evidence="3 4">
    <name type="scientific">Lolium multiflorum</name>
    <name type="common">Italian ryegrass</name>
    <name type="synonym">Lolium perenne subsp. multiflorum</name>
    <dbReference type="NCBI Taxonomy" id="4521"/>
    <lineage>
        <taxon>Eukaryota</taxon>
        <taxon>Viridiplantae</taxon>
        <taxon>Streptophyta</taxon>
        <taxon>Embryophyta</taxon>
        <taxon>Tracheophyta</taxon>
        <taxon>Spermatophyta</taxon>
        <taxon>Magnoliopsida</taxon>
        <taxon>Liliopsida</taxon>
        <taxon>Poales</taxon>
        <taxon>Poaceae</taxon>
        <taxon>BOP clade</taxon>
        <taxon>Pooideae</taxon>
        <taxon>Poodae</taxon>
        <taxon>Poeae</taxon>
        <taxon>Poeae Chloroplast Group 2 (Poeae type)</taxon>
        <taxon>Loliodinae</taxon>
        <taxon>Loliinae</taxon>
        <taxon>Lolium</taxon>
    </lineage>
</organism>
<comment type="caution">
    <text evidence="3">The sequence shown here is derived from an EMBL/GenBank/DDBJ whole genome shotgun (WGS) entry which is preliminary data.</text>
</comment>
<dbReference type="InterPro" id="IPR032675">
    <property type="entry name" value="LRR_dom_sf"/>
</dbReference>
<sequence length="690" mass="77605">MELRSGRRLRRSSPPPPPPHGTRSQRMDRISALPDEMLLLVLARLRCIRTAAQTSLLSRRWRGLWIGLWTSPTDLTFRGLAPATIETLFGRFATASPQVSTLDISLSQGCHGTRGAANSLLRAAMQLSPEHLIFTLQEPCSGYVGYIELPCFERTTSIDIKAHHIWLQQPLPAGKFTALESLSVTGQIYDLGPLLIRCPRLRELSLTYPDKYALLIPHEHGEFPALEKLSLSGKMVNPGSLLGSSKSLRELSVTQLDTCPLRIMLPPSGEFPMLEKLTLSGNIAELGILLNGCPRLHVLSVTLRGMRIHSLKAALATIQKAVPLGLFLSTLGVEIPWRDDISAARFAYLLRTMERLSPQELVVTANLEGCYASEHFQEIKANLPCFAHATSIEMNLQNVCFKSLKPGEFCRLERLSLPRLCNTIDIGTLVTRCPRLRVLKVTLSTGKMTVHSASLQILDVNWNSNTECHGIDIVTPVLKQLHVKVRAEWDVSVSLSASMLENLSWQCWYMSALVFGSWCLESFGIQTMENVMCLHLNANANSQLDAELNFAQEVEKLPCFSTLEINFEADWHVYGALVLQLLRMRRIRVATKRLEVNLPWWPEAKQACPQNCHCDKPKNWRRQSNFCTSLEEVEIRGFNGEDHEHDFLRLILKCSPMLKSVIVQASEVFRGHATELSNIYMAHPFVKFFK</sequence>
<evidence type="ECO:0000259" key="2">
    <source>
        <dbReference type="Pfam" id="PF08387"/>
    </source>
</evidence>
<dbReference type="EMBL" id="JAUUTY010000003">
    <property type="protein sequence ID" value="KAK1661499.1"/>
    <property type="molecule type" value="Genomic_DNA"/>
</dbReference>
<gene>
    <name evidence="3" type="ORF">QYE76_049658</name>
</gene>
<name>A0AAD8SPQ5_LOLMU</name>
<accession>A0AAD8SPQ5</accession>
<dbReference type="InterPro" id="IPR036047">
    <property type="entry name" value="F-box-like_dom_sf"/>
</dbReference>
<feature type="region of interest" description="Disordered" evidence="1">
    <location>
        <begin position="1"/>
        <end position="27"/>
    </location>
</feature>
<dbReference type="InterPro" id="IPR055312">
    <property type="entry name" value="FBL15-like"/>
</dbReference>
<evidence type="ECO:0000256" key="1">
    <source>
        <dbReference type="SAM" id="MobiDB-lite"/>
    </source>
</evidence>
<feature type="compositionally biased region" description="Basic residues" evidence="1">
    <location>
        <begin position="1"/>
        <end position="11"/>
    </location>
</feature>
<evidence type="ECO:0000313" key="3">
    <source>
        <dbReference type="EMBL" id="KAK1661499.1"/>
    </source>
</evidence>